<organism evidence="1 2">
    <name type="scientific">Streptomyces tamarix</name>
    <dbReference type="NCBI Taxonomy" id="3078565"/>
    <lineage>
        <taxon>Bacteria</taxon>
        <taxon>Bacillati</taxon>
        <taxon>Actinomycetota</taxon>
        <taxon>Actinomycetes</taxon>
        <taxon>Kitasatosporales</taxon>
        <taxon>Streptomycetaceae</taxon>
        <taxon>Streptomyces</taxon>
    </lineage>
</organism>
<dbReference type="RefSeq" id="WP_315880616.1">
    <property type="nucleotide sequence ID" value="NZ_JAWCTQ010000044.1"/>
</dbReference>
<name>A0ABU3QS41_9ACTN</name>
<accession>A0ABU3QS41</accession>
<sequence>MTSTSLTFPVRNDQLPALREAIEQADRQTRAHGLTGCHLSRGPVEPMPWPDVNGVPIGAVAVQDVTVTFPLLQFEGWTVIAQVEHDGTAGNTVTALPPFEDEAADRIAHCDACGERGALTSYLLRHEDGSTMQLGTTCAGPYANLSVTVLRDLWDLIRCCLAAEPYEPGEVPPDLRLHVDQVLEYAVALTIQAGYVKRGGGWTTAEQVRALLLGGAGREALDQLHEHLRAAGNVEATAAAVRDWCLHGDAAASDYRRKLARAVAQDLAPADIGLVVSAVPMYLREAQRRLTTEDRESITATVTEVSPLTSQWGERRRVRFTDGAGRRYAWDSMTQPFPEEGQRLRVTGRVVRNAVREGMVETYLTRCRVAPA</sequence>
<comment type="caution">
    <text evidence="1">The sequence shown here is derived from an EMBL/GenBank/DDBJ whole genome shotgun (WGS) entry which is preliminary data.</text>
</comment>
<keyword evidence="2" id="KW-1185">Reference proteome</keyword>
<evidence type="ECO:0000313" key="2">
    <source>
        <dbReference type="Proteomes" id="UP001250181"/>
    </source>
</evidence>
<protein>
    <submittedName>
        <fullName evidence="1">Uncharacterized protein</fullName>
    </submittedName>
</protein>
<dbReference type="EMBL" id="JAWCTQ010000044">
    <property type="protein sequence ID" value="MDT9685572.1"/>
    <property type="molecule type" value="Genomic_DNA"/>
</dbReference>
<proteinExistence type="predicted"/>
<evidence type="ECO:0000313" key="1">
    <source>
        <dbReference type="EMBL" id="MDT9685572.1"/>
    </source>
</evidence>
<dbReference type="Proteomes" id="UP001250181">
    <property type="component" value="Unassembled WGS sequence"/>
</dbReference>
<reference evidence="1 2" key="1">
    <citation type="submission" date="2023-09" db="EMBL/GenBank/DDBJ databases">
        <title>Streptomyces sp. nov.: A antagonism against Alternaria gaisen Producing Streptochlin, Isolated from Tamarix root soil.</title>
        <authorList>
            <person name="Chen Y."/>
        </authorList>
    </citation>
    <scope>NUCLEOTIDE SEQUENCE [LARGE SCALE GENOMIC DNA]</scope>
    <source>
        <strain evidence="1 2">TRM76323</strain>
    </source>
</reference>
<gene>
    <name evidence="1" type="ORF">RND61_26425</name>
</gene>